<evidence type="ECO:0000256" key="2">
    <source>
        <dbReference type="ARBA" id="ARBA00012652"/>
    </source>
</evidence>
<keyword evidence="4" id="KW-0732">Signal</keyword>
<dbReference type="InterPro" id="IPR035396">
    <property type="entry name" value="Bac_rhamnosid6H"/>
</dbReference>
<dbReference type="EC" id="3.2.1.40" evidence="2"/>
<dbReference type="GO" id="GO:0030596">
    <property type="term" value="F:alpha-L-rhamnosidase activity"/>
    <property type="evidence" value="ECO:0007669"/>
    <property type="project" value="UniProtKB-EC"/>
</dbReference>
<sequence length="753" mass="85183">MKSWIISLWLVLLCSATHAQSIHWKARWLQVGYNEDTVNRPAQYFSKVFSLKGEIKSASLLITAHGLYDASMNDNRVGDDYFTPGFTAYQKRLQYQNYDVTHLLRQKDNHLTVTLASGWYRGQIDWMGNKNFFGSTLALLCQLEVVYTDGRKATIVSDESWKCSEGPVRAAEIMNGETYDATKNPDFDRPVRVAEYGFGNLVLNEGVPVCKHETFTPKLIITPRGEEVLDFGQNLAGWVMFKAHGLKGDTISLGHGEVLDPKGNFYMDNMRSAKTIYKGILSGEAEEHFEPHFTYFGFRYVRVSGVRGRLNPSDFTAVAVYAGMKPTGSFECSDSLLNQLHHNIVWGQKSNFMDVPTDCPQRDEKLGWTGDAQAFCRTASFNFDVRTFFSKWLNDLAADQLPSGMIPHVVPDVVPELKGSAGWGDAATIIPWTMYEVYGDRELLARQYPSMKAFVGYMHSQAKDDLWNTGIHYGDWLSYRSTTNREYTAHTDMYLIAQAFYAHSTELLLKSAKVLGKTDDIRIYSELLNKIKAAFCAEYVTPWGMVSSNTQTAYTLALQFDLLPENMRAGAAKRLVDNIRFYNDHITTGFIGTPYICHVLSRFGYSDVAYRLLLQKTYPGWLYPVTKGATTIWERWDGIRPDGSLQNPEMNSFNHYAYGAIGDWMYRVMAGIDNAPGEIGYKKIRIRPHPGGGLTWCKASYDSVQGKISVSWKIKGDQFLLDVEIPEGCTAEVFLPGSKQPLYVKPGKHHWIK</sequence>
<feature type="domain" description="Alpha-L-rhamnosidase C-terminal" evidence="8">
    <location>
        <begin position="671"/>
        <end position="748"/>
    </location>
</feature>
<feature type="domain" description="Bacterial alpha-L-rhamnosidase N-terminal" evidence="6">
    <location>
        <begin position="54"/>
        <end position="188"/>
    </location>
</feature>
<protein>
    <recommendedName>
        <fullName evidence="2">alpha-L-rhamnosidase</fullName>
        <ecNumber evidence="2">3.2.1.40</ecNumber>
    </recommendedName>
</protein>
<dbReference type="OrthoDB" id="9766741at2"/>
<dbReference type="Pfam" id="PF08531">
    <property type="entry name" value="Bac_rhamnosid_N"/>
    <property type="match status" value="1"/>
</dbReference>
<comment type="catalytic activity">
    <reaction evidence="1">
        <text>Hydrolysis of terminal non-reducing alpha-L-rhamnose residues in alpha-L-rhamnosides.</text>
        <dbReference type="EC" id="3.2.1.40"/>
    </reaction>
</comment>
<dbReference type="InterPro" id="IPR008902">
    <property type="entry name" value="Rhamnosid_concanavalin"/>
</dbReference>
<dbReference type="PANTHER" id="PTHR33307">
    <property type="entry name" value="ALPHA-RHAMNOSIDASE (EUROFUNG)"/>
    <property type="match status" value="1"/>
</dbReference>
<feature type="domain" description="Alpha-L-rhamnosidase six-hairpin glycosidase" evidence="7">
    <location>
        <begin position="327"/>
        <end position="668"/>
    </location>
</feature>
<feature type="domain" description="Alpha-L-rhamnosidase concanavalin-like" evidence="5">
    <location>
        <begin position="223"/>
        <end position="321"/>
    </location>
</feature>
<evidence type="ECO:0000313" key="9">
    <source>
        <dbReference type="EMBL" id="PWG80819.1"/>
    </source>
</evidence>
<dbReference type="Pfam" id="PF05592">
    <property type="entry name" value="Bac_rhamnosid"/>
    <property type="match status" value="1"/>
</dbReference>
<keyword evidence="3" id="KW-0378">Hydrolase</keyword>
<evidence type="ECO:0000259" key="6">
    <source>
        <dbReference type="Pfam" id="PF08531"/>
    </source>
</evidence>
<dbReference type="Gene3D" id="1.50.10.10">
    <property type="match status" value="1"/>
</dbReference>
<evidence type="ECO:0000256" key="3">
    <source>
        <dbReference type="ARBA" id="ARBA00022801"/>
    </source>
</evidence>
<dbReference type="InterPro" id="IPR012341">
    <property type="entry name" value="6hp_glycosidase-like_sf"/>
</dbReference>
<organism evidence="9 10">
    <name type="scientific">Pararcticibacter amylolyticus</name>
    <dbReference type="NCBI Taxonomy" id="2173175"/>
    <lineage>
        <taxon>Bacteria</taxon>
        <taxon>Pseudomonadati</taxon>
        <taxon>Bacteroidota</taxon>
        <taxon>Sphingobacteriia</taxon>
        <taxon>Sphingobacteriales</taxon>
        <taxon>Sphingobacteriaceae</taxon>
        <taxon>Pararcticibacter</taxon>
    </lineage>
</organism>
<evidence type="ECO:0000259" key="8">
    <source>
        <dbReference type="Pfam" id="PF17390"/>
    </source>
</evidence>
<evidence type="ECO:0000259" key="7">
    <source>
        <dbReference type="Pfam" id="PF17389"/>
    </source>
</evidence>
<dbReference type="Pfam" id="PF17390">
    <property type="entry name" value="Bac_rhamnosid_C"/>
    <property type="match status" value="1"/>
</dbReference>
<evidence type="ECO:0000256" key="1">
    <source>
        <dbReference type="ARBA" id="ARBA00001445"/>
    </source>
</evidence>
<dbReference type="PIRSF" id="PIRSF010631">
    <property type="entry name" value="A-rhamnsds"/>
    <property type="match status" value="1"/>
</dbReference>
<dbReference type="RefSeq" id="WP_109415675.1">
    <property type="nucleotide sequence ID" value="NZ_QEAS01000007.1"/>
</dbReference>
<dbReference type="Pfam" id="PF17389">
    <property type="entry name" value="Bac_rhamnosid6H"/>
    <property type="match status" value="1"/>
</dbReference>
<dbReference type="GO" id="GO:0005975">
    <property type="term" value="P:carbohydrate metabolic process"/>
    <property type="evidence" value="ECO:0007669"/>
    <property type="project" value="InterPro"/>
</dbReference>
<dbReference type="EMBL" id="QEAS01000007">
    <property type="protein sequence ID" value="PWG80819.1"/>
    <property type="molecule type" value="Genomic_DNA"/>
</dbReference>
<dbReference type="Gene3D" id="2.60.420.10">
    <property type="entry name" value="Maltose phosphorylase, domain 3"/>
    <property type="match status" value="1"/>
</dbReference>
<dbReference type="InterPro" id="IPR035398">
    <property type="entry name" value="Bac_rhamnosid_C"/>
</dbReference>
<proteinExistence type="predicted"/>
<dbReference type="Gene3D" id="2.60.120.260">
    <property type="entry name" value="Galactose-binding domain-like"/>
    <property type="match status" value="2"/>
</dbReference>
<dbReference type="InterPro" id="IPR013737">
    <property type="entry name" value="Bac_rhamnosid_N"/>
</dbReference>
<name>A0A2U2PI47_9SPHI</name>
<keyword evidence="10" id="KW-1185">Reference proteome</keyword>
<evidence type="ECO:0000259" key="5">
    <source>
        <dbReference type="Pfam" id="PF05592"/>
    </source>
</evidence>
<dbReference type="PANTHER" id="PTHR33307:SF6">
    <property type="entry name" value="ALPHA-RHAMNOSIDASE (EUROFUNG)-RELATED"/>
    <property type="match status" value="1"/>
</dbReference>
<dbReference type="SUPFAM" id="SSF48208">
    <property type="entry name" value="Six-hairpin glycosidases"/>
    <property type="match status" value="1"/>
</dbReference>
<reference evidence="9 10" key="1">
    <citation type="submission" date="2018-04" db="EMBL/GenBank/DDBJ databases">
        <title>Pedobacter chongqingensis sp. nov., isolated from a rottenly hemp rope.</title>
        <authorList>
            <person name="Cai Y."/>
        </authorList>
    </citation>
    <scope>NUCLEOTIDE SEQUENCE [LARGE SCALE GENOMIC DNA]</scope>
    <source>
        <strain evidence="9 10">FJ4-8</strain>
    </source>
</reference>
<evidence type="ECO:0000256" key="4">
    <source>
        <dbReference type="SAM" id="SignalP"/>
    </source>
</evidence>
<comment type="caution">
    <text evidence="9">The sequence shown here is derived from an EMBL/GenBank/DDBJ whole genome shotgun (WGS) entry which is preliminary data.</text>
</comment>
<dbReference type="InterPro" id="IPR016007">
    <property type="entry name" value="Alpha_rhamnosid"/>
</dbReference>
<evidence type="ECO:0000313" key="10">
    <source>
        <dbReference type="Proteomes" id="UP000245647"/>
    </source>
</evidence>
<gene>
    <name evidence="9" type="ORF">DDR33_10200</name>
</gene>
<feature type="signal peptide" evidence="4">
    <location>
        <begin position="1"/>
        <end position="19"/>
    </location>
</feature>
<feature type="chain" id="PRO_5015650592" description="alpha-L-rhamnosidase" evidence="4">
    <location>
        <begin position="20"/>
        <end position="753"/>
    </location>
</feature>
<dbReference type="InterPro" id="IPR008928">
    <property type="entry name" value="6-hairpin_glycosidase_sf"/>
</dbReference>
<accession>A0A2U2PI47</accession>
<dbReference type="AlphaFoldDB" id="A0A2U2PI47"/>
<dbReference type="Proteomes" id="UP000245647">
    <property type="component" value="Unassembled WGS sequence"/>
</dbReference>